<feature type="compositionally biased region" description="Basic and acidic residues" evidence="2">
    <location>
        <begin position="1617"/>
        <end position="1640"/>
    </location>
</feature>
<feature type="compositionally biased region" description="Basic and acidic residues" evidence="2">
    <location>
        <begin position="1275"/>
        <end position="1298"/>
    </location>
</feature>
<feature type="region of interest" description="Disordered" evidence="2">
    <location>
        <begin position="1344"/>
        <end position="1368"/>
    </location>
</feature>
<feature type="compositionally biased region" description="Basic and acidic residues" evidence="2">
    <location>
        <begin position="226"/>
        <end position="242"/>
    </location>
</feature>
<feature type="compositionally biased region" description="Basic and acidic residues" evidence="2">
    <location>
        <begin position="362"/>
        <end position="378"/>
    </location>
</feature>
<dbReference type="InParanoid" id="F2UL53"/>
<dbReference type="GO" id="GO:0005814">
    <property type="term" value="C:centriole"/>
    <property type="evidence" value="ECO:0007669"/>
    <property type="project" value="TreeGrafter"/>
</dbReference>
<feature type="compositionally biased region" description="Basic and acidic residues" evidence="2">
    <location>
        <begin position="548"/>
        <end position="557"/>
    </location>
</feature>
<feature type="region of interest" description="Disordered" evidence="2">
    <location>
        <begin position="1274"/>
        <end position="1298"/>
    </location>
</feature>
<dbReference type="EMBL" id="GL832980">
    <property type="protein sequence ID" value="EGD77852.1"/>
    <property type="molecule type" value="Genomic_DNA"/>
</dbReference>
<feature type="compositionally biased region" description="Basic and acidic residues" evidence="2">
    <location>
        <begin position="1687"/>
        <end position="1710"/>
    </location>
</feature>
<feature type="region of interest" description="Disordered" evidence="2">
    <location>
        <begin position="784"/>
        <end position="808"/>
    </location>
</feature>
<feature type="region of interest" description="Disordered" evidence="2">
    <location>
        <begin position="2106"/>
        <end position="2129"/>
    </location>
</feature>
<feature type="region of interest" description="Disordered" evidence="2">
    <location>
        <begin position="1134"/>
        <end position="1158"/>
    </location>
</feature>
<dbReference type="Proteomes" id="UP000007799">
    <property type="component" value="Unassembled WGS sequence"/>
</dbReference>
<feature type="region of interest" description="Disordered" evidence="2">
    <location>
        <begin position="660"/>
        <end position="682"/>
    </location>
</feature>
<sequence length="2175" mass="230096">MPATASRPQSARRRDSLQLGSDTSMQTRTSKFDFQPPPVSPASKRTVRRPHDNLRPAGALSRNTTSSEYGSASSTAPTSPAASAPQQQPSTRPRITRVQSGRKNSASPLKKPSSTSAEPLLPASTKQQQQQQPQSRRPKVKRVPINRDSASRKSSQSRPRDNLRFEGERERETESSQYRAPVSGERQGPVRHRDSLVFDGQDEPATTVMRSDFGAKGTSERATPSRARDNLRFEGERERETESSQYRAPVGGERQGPVRHRDSLVFDGQDEPATTVMRSDFGAKGTSERATPSRARDNLRFEGERERETESSQYRAPVGGERQGPVRHRDSLVFDGQDEPATTVMRSDFGAKGTSERATPSRARDSLRFEGERERETESSQYQWPPSLTERLNDLELEPVVPMSSTPSKPVEVSFAAVSAPAAAPAQAQEVEEQPPVVEPAKPIAVADDAPLIAELRSPINPVDSLAFRGERLNESTTVTTFTAPVGAERAREGELERSTTTKETFVGVSGERPAAYGDVDHLVPEAGARVEGASTTVTTFTAPVGAERPKSARRADTLTGGEGELERSTTTKETFVGVSGERPAAYGDVDHLVPEEGARVEGASTTVTTFTAPVGAERPKSARRADTLRGGEGELERSTTTKETFVGVSGERPAAYGDVDHLVPEEGGGEDELERSSTTKETFVGVSGERPAAYGDVDHLVPEEGARVEGASTTVTTFTAPVGAERPKSARRADTLRGGEGELERSPTTKETFVGVSGERPAGVRRVEGASTTVTTFTAPVGAERPKSARRADTLTGGEGELERSTTTKETFVGVSGERPAAYGDVDHLVPEEGARVEGASTTVTTFTAPVGAERPKSARRADTLRGGEGELERSTSTKETFVGVSGERPAAYGDVDHLVPEEGARVEGASTTVTTFTAPVGAERPKSARRADTLRGGEGELERSTTTKETFVGVSGERPAAYGDVDHLVPEEGARVEGASTTVTTFTAPVGAERPKSARRADTLRGGEGELERSTTTKETFVGVSGERPAAYGDVDHLVPEEGARVEGASTTVTTFTAPVGAERPKSARRADTLRGGEGELERSTTTKETFVGVSGERPAAYGDVDHLVPEEGARVEGASTTVTTFTAPVGAERPKSARRADTLRGGEGELERSTTTKETFVGVSGERPAAYGDVDHLVPEEGARVEGASTTVTTFTAPVGAERPKSARRADTLRGGEGELERSTTTKETFVGVSGERPAAYGDVDHLVPEEGARVEGASTTVTTFTAPVGAERPKSARRADTLRGGEGELERSTTTKETFVGVSGERPAAYGDVDHLVPEEGARVEGASTTVTTFTAPVGAERPKSARRADTLRGGEGELERSTTTKETFVGVSGERPAAYGDVDHLVPEEGARVEGASTTVTTFTAPVGAERPKSARRADTLRGGEGELERSTTTKETFVGVSGERPAAYGDVDHLVPEAGARVEGASTTVTTFTAPVGAERPKSARRADTLTGGEGELERSTTTKETFVGVSGERPAAYGEGARVEGASTTVTTFTAPVGAERPKSARRADTLRGGEGELERSTTTKETFVGVSGERPAAYGDVDHLVPEEGARVEGASTTVTTFTAPVGAERPKSARRADTLRGGEGELERSTTTKETFVGVSGERPAAYGDVDHLVPEEGARVEGASTTVTTFTAPVGAERPKSARRADTLRGGEGELERSTTTKETFVGVSGERPAAYGDVDHLVPEEGARVEGASTTVTTFTAPVGAERPKSARRADTLRGGEGELERSTTTKETFVGVSGERPAAYGDVDHLVPEEGARVEGASTTVTTFTAPVGAERPKSARRADTLRGGEGELERSTTTKETFVGVSGERPAAYGDVDHLVPEEGARVEGASTTVTTFTAPVGAERPKSARRADTLRGGEGELERSTTTKETFVGVSGERPAAYGDVDHLVPEEGARVEGASTTVTTFTAPVGAERPKSARRADTLRGGEGELERSTTTKETFVGVSGERPAAYGDVDHLVPEEGARVEGASTTVTTFTAPVGAERPKSARRADTLRGGEGELERSTTTKETFVGVSGERPAAYGDVDHLVPEEGARVEGASTTVTTFTAPVGAERPKSARRADTLRGGEGELERSTTTKTAYRTFVFVREHASTHKVSVTESKACDTAEYVDLKPINFELAA</sequence>
<feature type="region of interest" description="Disordered" evidence="2">
    <location>
        <begin position="2036"/>
        <end position="2061"/>
    </location>
</feature>
<dbReference type="InterPro" id="IPR033336">
    <property type="entry name" value="SAXO1/2"/>
</dbReference>
<evidence type="ECO:0000256" key="1">
    <source>
        <dbReference type="ARBA" id="ARBA00008738"/>
    </source>
</evidence>
<feature type="compositionally biased region" description="Basic and acidic residues" evidence="2">
    <location>
        <begin position="294"/>
        <end position="310"/>
    </location>
</feature>
<feature type="compositionally biased region" description="Basic and acidic residues" evidence="2">
    <location>
        <begin position="2107"/>
        <end position="2129"/>
    </location>
</feature>
<feature type="region of interest" description="Disordered" evidence="2">
    <location>
        <begin position="1616"/>
        <end position="1641"/>
    </location>
</feature>
<feature type="region of interest" description="Disordered" evidence="2">
    <location>
        <begin position="994"/>
        <end position="1019"/>
    </location>
</feature>
<feature type="compositionally biased region" description="Polar residues" evidence="2">
    <location>
        <begin position="18"/>
        <end position="29"/>
    </location>
</feature>
<dbReference type="GeneID" id="16070469"/>
<feature type="compositionally biased region" description="Basic and acidic residues" evidence="2">
    <location>
        <begin position="925"/>
        <end position="948"/>
    </location>
</feature>
<evidence type="ECO:0000313" key="3">
    <source>
        <dbReference type="EMBL" id="EGD77852.1"/>
    </source>
</evidence>
<dbReference type="GO" id="GO:0036064">
    <property type="term" value="C:ciliary basal body"/>
    <property type="evidence" value="ECO:0007669"/>
    <property type="project" value="TreeGrafter"/>
</dbReference>
<feature type="compositionally biased region" description="Basic and acidic residues" evidence="2">
    <location>
        <begin position="785"/>
        <end position="794"/>
    </location>
</feature>
<feature type="compositionally biased region" description="Basic and acidic residues" evidence="2">
    <location>
        <begin position="726"/>
        <end position="749"/>
    </location>
</feature>
<name>F2UL53_SALR5</name>
<reference evidence="3" key="1">
    <citation type="submission" date="2009-08" db="EMBL/GenBank/DDBJ databases">
        <title>Annotation of Salpingoeca rosetta.</title>
        <authorList>
            <consortium name="The Broad Institute Genome Sequencing Platform"/>
            <person name="Russ C."/>
            <person name="Cuomo C."/>
            <person name="Burger G."/>
            <person name="Gray M.W."/>
            <person name="Holland P.W.H."/>
            <person name="King N."/>
            <person name="Lang F.B.F."/>
            <person name="Roger A.J."/>
            <person name="Ruiz-Trillo I."/>
            <person name="Young S.K."/>
            <person name="Zeng Q."/>
            <person name="Gargeya S."/>
            <person name="Alvarado L."/>
            <person name="Berlin A."/>
            <person name="Chapman S.B."/>
            <person name="Chen Z."/>
            <person name="Freedman E."/>
            <person name="Gellesch M."/>
            <person name="Goldberg J."/>
            <person name="Griggs A."/>
            <person name="Gujja S."/>
            <person name="Heilman E."/>
            <person name="Heiman D."/>
            <person name="Howarth C."/>
            <person name="Mehta T."/>
            <person name="Neiman D."/>
            <person name="Pearson M."/>
            <person name="Roberts A."/>
            <person name="Saif S."/>
            <person name="Shea T."/>
            <person name="Shenoy N."/>
            <person name="Sisk P."/>
            <person name="Stolte C."/>
            <person name="Sykes S."/>
            <person name="White J."/>
            <person name="Yandava C."/>
            <person name="Haas B."/>
            <person name="Nusbaum C."/>
            <person name="Birren B."/>
        </authorList>
    </citation>
    <scope>NUCLEOTIDE SEQUENCE [LARGE SCALE GENOMIC DNA]</scope>
    <source>
        <strain evidence="3">ATCC 50818</strain>
    </source>
</reference>
<dbReference type="PANTHER" id="PTHR31516:SF17">
    <property type="entry name" value="STABILIZER OF AXONEMAL MICROTUBULES 2"/>
    <property type="match status" value="1"/>
</dbReference>
<feature type="compositionally biased region" description="Low complexity" evidence="2">
    <location>
        <begin position="71"/>
        <end position="91"/>
    </location>
</feature>
<feature type="compositionally biased region" description="Basic and acidic residues" evidence="2">
    <location>
        <begin position="1827"/>
        <end position="1850"/>
    </location>
</feature>
<dbReference type="OMA" id="VMRSDFG"/>
<proteinExistence type="inferred from homology"/>
<accession>F2UL53</accession>
<dbReference type="RefSeq" id="XP_004989916.1">
    <property type="nucleotide sequence ID" value="XM_004989859.1"/>
</dbReference>
<comment type="similarity">
    <text evidence="1">Belongs to the FAM154 family.</text>
</comment>
<dbReference type="GO" id="GO:0008017">
    <property type="term" value="F:microtubule binding"/>
    <property type="evidence" value="ECO:0007669"/>
    <property type="project" value="InterPro"/>
</dbReference>
<feature type="compositionally biased region" description="Basic and acidic residues" evidence="2">
    <location>
        <begin position="158"/>
        <end position="174"/>
    </location>
</feature>
<feature type="region of interest" description="Disordered" evidence="2">
    <location>
        <begin position="1484"/>
        <end position="1505"/>
    </location>
</feature>
<gene>
    <name evidence="3" type="ORF">PTSG_09485</name>
</gene>
<dbReference type="eggNOG" id="ENOG502R1NR">
    <property type="taxonomic scope" value="Eukaryota"/>
</dbReference>
<feature type="region of interest" description="Disordered" evidence="2">
    <location>
        <begin position="725"/>
        <end position="752"/>
    </location>
</feature>
<dbReference type="GO" id="GO:0036126">
    <property type="term" value="C:sperm flagellum"/>
    <property type="evidence" value="ECO:0007669"/>
    <property type="project" value="TreeGrafter"/>
</dbReference>
<protein>
    <submittedName>
        <fullName evidence="3">Uncharacterized protein</fullName>
    </submittedName>
</protein>
<evidence type="ECO:0000256" key="2">
    <source>
        <dbReference type="SAM" id="MobiDB-lite"/>
    </source>
</evidence>
<feature type="region of interest" description="Disordered" evidence="2">
    <location>
        <begin position="1414"/>
        <end position="1438"/>
    </location>
</feature>
<feature type="region of interest" description="Disordered" evidence="2">
    <location>
        <begin position="1686"/>
        <end position="1711"/>
    </location>
</feature>
<feature type="compositionally biased region" description="Basic and acidic residues" evidence="2">
    <location>
        <begin position="995"/>
        <end position="1018"/>
    </location>
</feature>
<feature type="compositionally biased region" description="Basic and acidic residues" evidence="2">
    <location>
        <begin position="1415"/>
        <end position="1438"/>
    </location>
</feature>
<evidence type="ECO:0000313" key="4">
    <source>
        <dbReference type="Proteomes" id="UP000007799"/>
    </source>
</evidence>
<feature type="region of interest" description="Disordered" evidence="2">
    <location>
        <begin position="924"/>
        <end position="949"/>
    </location>
</feature>
<feature type="compositionally biased region" description="Basic and acidic residues" evidence="2">
    <location>
        <begin position="1547"/>
        <end position="1570"/>
    </location>
</feature>
<feature type="compositionally biased region" description="Basic and acidic residues" evidence="2">
    <location>
        <begin position="2037"/>
        <end position="2060"/>
    </location>
</feature>
<feature type="compositionally biased region" description="Basic and acidic residues" evidence="2">
    <location>
        <begin position="1135"/>
        <end position="1158"/>
    </location>
</feature>
<feature type="compositionally biased region" description="Polar residues" evidence="2">
    <location>
        <begin position="97"/>
        <end position="117"/>
    </location>
</feature>
<feature type="region of interest" description="Disordered" evidence="2">
    <location>
        <begin position="1"/>
        <end position="385"/>
    </location>
</feature>
<feature type="region of interest" description="Disordered" evidence="2">
    <location>
        <begin position="1826"/>
        <end position="1851"/>
    </location>
</feature>
<feature type="region of interest" description="Disordered" evidence="2">
    <location>
        <begin position="547"/>
        <end position="568"/>
    </location>
</feature>
<dbReference type="STRING" id="946362.F2UL53"/>
<keyword evidence="4" id="KW-1185">Reference proteome</keyword>
<dbReference type="PANTHER" id="PTHR31516">
    <property type="entry name" value="STABILIZER OF AXONEMAL MICROTUBULES 2"/>
    <property type="match status" value="1"/>
</dbReference>
<feature type="compositionally biased region" description="Basic and acidic residues" evidence="2">
    <location>
        <begin position="1345"/>
        <end position="1368"/>
    </location>
</feature>
<feature type="region of interest" description="Disordered" evidence="2">
    <location>
        <begin position="1546"/>
        <end position="1571"/>
    </location>
</feature>
<dbReference type="KEGG" id="sre:PTSG_09485"/>
<feature type="compositionally biased region" description="Polar residues" evidence="2">
    <location>
        <begin position="61"/>
        <end position="70"/>
    </location>
</feature>
<dbReference type="GO" id="GO:0005879">
    <property type="term" value="C:axonemal microtubule"/>
    <property type="evidence" value="ECO:0007669"/>
    <property type="project" value="TreeGrafter"/>
</dbReference>
<organism evidence="4">
    <name type="scientific">Salpingoeca rosetta (strain ATCC 50818 / BSB-021)</name>
    <dbReference type="NCBI Taxonomy" id="946362"/>
    <lineage>
        <taxon>Eukaryota</taxon>
        <taxon>Choanoflagellata</taxon>
        <taxon>Craspedida</taxon>
        <taxon>Salpingoecidae</taxon>
        <taxon>Salpingoeca</taxon>
    </lineage>
</organism>
<dbReference type="OrthoDB" id="311506at2759"/>
<feature type="compositionally biased region" description="Basic and acidic residues" evidence="2">
    <location>
        <begin position="1485"/>
        <end position="1494"/>
    </location>
</feature>